<keyword evidence="6 10" id="KW-0819">tRNA processing</keyword>
<comment type="catalytic activity">
    <reaction evidence="10">
        <text>5-aminomethyl-2-thiouridine(34) in tRNA + S-adenosyl-L-methionine = 5-methylaminomethyl-2-thiouridine(34) in tRNA + S-adenosyl-L-homocysteine + H(+)</text>
        <dbReference type="Rhea" id="RHEA:19569"/>
        <dbReference type="Rhea" id="RHEA-COMP:10195"/>
        <dbReference type="Rhea" id="RHEA-COMP:10197"/>
        <dbReference type="ChEBI" id="CHEBI:15378"/>
        <dbReference type="ChEBI" id="CHEBI:57856"/>
        <dbReference type="ChEBI" id="CHEBI:59789"/>
        <dbReference type="ChEBI" id="CHEBI:74454"/>
        <dbReference type="ChEBI" id="CHEBI:74455"/>
        <dbReference type="EC" id="2.1.1.61"/>
    </reaction>
</comment>
<organism evidence="13 14">
    <name type="scientific">Pantoea cypripedii</name>
    <name type="common">Pectobacterium cypripedii</name>
    <name type="synonym">Erwinia cypripedii</name>
    <dbReference type="NCBI Taxonomy" id="55209"/>
    <lineage>
        <taxon>Bacteria</taxon>
        <taxon>Pseudomonadati</taxon>
        <taxon>Pseudomonadota</taxon>
        <taxon>Gammaproteobacteria</taxon>
        <taxon>Enterobacterales</taxon>
        <taxon>Erwiniaceae</taxon>
        <taxon>Pantoea</taxon>
    </lineage>
</organism>
<dbReference type="AlphaFoldDB" id="A0A6B9G3S1"/>
<dbReference type="HAMAP" id="MF_01102">
    <property type="entry name" value="MnmC"/>
    <property type="match status" value="1"/>
</dbReference>
<name>A0A6B9G3S1_PANCY</name>
<dbReference type="Pfam" id="PF05430">
    <property type="entry name" value="Methyltransf_30"/>
    <property type="match status" value="1"/>
</dbReference>
<evidence type="ECO:0000256" key="2">
    <source>
        <dbReference type="ARBA" id="ARBA00022603"/>
    </source>
</evidence>
<keyword evidence="5 10" id="KW-0949">S-adenosyl-L-methionine</keyword>
<dbReference type="NCBIfam" id="NF002484">
    <property type="entry name" value="PRK01747.1-5"/>
    <property type="match status" value="1"/>
</dbReference>
<dbReference type="GO" id="GO:0004808">
    <property type="term" value="F:tRNA (5-methylaminomethyl-2-thiouridylate)(34)-methyltransferase activity"/>
    <property type="evidence" value="ECO:0007669"/>
    <property type="project" value="UniProtKB-EC"/>
</dbReference>
<comment type="function">
    <text evidence="10">Catalyzes the last two steps in the biosynthesis of 5-methylaminomethyl-2-thiouridine (mnm(5)s(2)U) at the wobble position (U34) in tRNA. Catalyzes the FAD-dependent demodification of cmnm(5)s(2)U34 to nm(5)s(2)U34, followed by the transfer of a methyl group from S-adenosyl-L-methionine to nm(5)s(2)U34, to form mnm(5)s(2)U34.</text>
</comment>
<evidence type="ECO:0000256" key="9">
    <source>
        <dbReference type="ARBA" id="ARBA00023268"/>
    </source>
</evidence>
<evidence type="ECO:0000256" key="1">
    <source>
        <dbReference type="ARBA" id="ARBA00022490"/>
    </source>
</evidence>
<dbReference type="GO" id="GO:0050660">
    <property type="term" value="F:flavin adenine dinucleotide binding"/>
    <property type="evidence" value="ECO:0007669"/>
    <property type="project" value="UniProtKB-UniRule"/>
</dbReference>
<dbReference type="GO" id="GO:0002098">
    <property type="term" value="P:tRNA wobble uridine modification"/>
    <property type="evidence" value="ECO:0007669"/>
    <property type="project" value="TreeGrafter"/>
</dbReference>
<comment type="subcellular location">
    <subcellularLocation>
        <location evidence="10">Cytoplasm</location>
    </subcellularLocation>
</comment>
<dbReference type="PANTHER" id="PTHR13847:SF283">
    <property type="entry name" value="TRNA 5-METHYLAMINOMETHYL-2-THIOURIDINE BIOSYNTHESIS BIFUNCTIONAL PROTEIN MNMC"/>
    <property type="match status" value="1"/>
</dbReference>
<evidence type="ECO:0000256" key="5">
    <source>
        <dbReference type="ARBA" id="ARBA00022691"/>
    </source>
</evidence>
<keyword evidence="4 10" id="KW-0808">Transferase</keyword>
<evidence type="ECO:0000256" key="4">
    <source>
        <dbReference type="ARBA" id="ARBA00022679"/>
    </source>
</evidence>
<dbReference type="InterPro" id="IPR029063">
    <property type="entry name" value="SAM-dependent_MTases_sf"/>
</dbReference>
<dbReference type="InterPro" id="IPR047785">
    <property type="entry name" value="tRNA_MNMC2"/>
</dbReference>
<accession>A0A6B9G3S1</accession>
<keyword evidence="9 10" id="KW-0511">Multifunctional enzyme</keyword>
<dbReference type="GO" id="GO:0005737">
    <property type="term" value="C:cytoplasm"/>
    <property type="evidence" value="ECO:0007669"/>
    <property type="project" value="UniProtKB-SubCell"/>
</dbReference>
<dbReference type="NCBIfam" id="NF002480">
    <property type="entry name" value="PRK01747.1-1"/>
    <property type="match status" value="1"/>
</dbReference>
<evidence type="ECO:0000256" key="7">
    <source>
        <dbReference type="ARBA" id="ARBA00022827"/>
    </source>
</evidence>
<evidence type="ECO:0000313" key="13">
    <source>
        <dbReference type="EMBL" id="QGY30023.1"/>
    </source>
</evidence>
<dbReference type="GO" id="GO:0032259">
    <property type="term" value="P:methylation"/>
    <property type="evidence" value="ECO:0007669"/>
    <property type="project" value="UniProtKB-KW"/>
</dbReference>
<dbReference type="NCBIfam" id="NF002481">
    <property type="entry name" value="PRK01747.1-2"/>
    <property type="match status" value="1"/>
</dbReference>
<gene>
    <name evidence="10" type="primary">mnmC</name>
    <name evidence="13" type="ORF">CUN67_14215</name>
</gene>
<dbReference type="InterPro" id="IPR023032">
    <property type="entry name" value="tRNA_MAMT_biosynth_bifunc_MnmC"/>
</dbReference>
<evidence type="ECO:0000259" key="11">
    <source>
        <dbReference type="Pfam" id="PF01266"/>
    </source>
</evidence>
<protein>
    <recommendedName>
        <fullName evidence="10">tRNA 5-methylaminomethyl-2-thiouridine biosynthesis bifunctional protein MnmC</fullName>
        <shortName evidence="10">tRNA mnm(5)s(2)U biosynthesis bifunctional protein</shortName>
    </recommendedName>
    <domain>
        <recommendedName>
            <fullName evidence="10">tRNA (mnm(5)s(2)U34)-methyltransferase</fullName>
            <ecNumber evidence="10">2.1.1.61</ecNumber>
        </recommendedName>
    </domain>
    <domain>
        <recommendedName>
            <fullName evidence="10">FAD-dependent cmnm(5)s(2)U34 oxidoreductase</fullName>
            <ecNumber evidence="10">1.5.-.-</ecNumber>
        </recommendedName>
    </domain>
</protein>
<comment type="similarity">
    <text evidence="10">In the C-terminal section; belongs to the DAO family.</text>
</comment>
<evidence type="ECO:0000259" key="12">
    <source>
        <dbReference type="Pfam" id="PF05430"/>
    </source>
</evidence>
<dbReference type="InterPro" id="IPR008471">
    <property type="entry name" value="MnmC-like_methylTransf"/>
</dbReference>
<dbReference type="Gene3D" id="3.30.9.10">
    <property type="entry name" value="D-Amino Acid Oxidase, subunit A, domain 2"/>
    <property type="match status" value="1"/>
</dbReference>
<keyword evidence="7 10" id="KW-0274">FAD</keyword>
<dbReference type="PANTHER" id="PTHR13847">
    <property type="entry name" value="SARCOSINE DEHYDROGENASE-RELATED"/>
    <property type="match status" value="1"/>
</dbReference>
<feature type="region of interest" description="FAD-dependent cmnm(5)s(2)U34 oxidoreductase" evidence="10">
    <location>
        <begin position="270"/>
        <end position="670"/>
    </location>
</feature>
<dbReference type="Proteomes" id="UP000502005">
    <property type="component" value="Chromosome"/>
</dbReference>
<evidence type="ECO:0000256" key="10">
    <source>
        <dbReference type="HAMAP-Rule" id="MF_01102"/>
    </source>
</evidence>
<dbReference type="SUPFAM" id="SSF53335">
    <property type="entry name" value="S-adenosyl-L-methionine-dependent methyltransferases"/>
    <property type="match status" value="1"/>
</dbReference>
<feature type="region of interest" description="tRNA (mnm(5)s(2)U34)-methyltransferase" evidence="10">
    <location>
        <begin position="1"/>
        <end position="245"/>
    </location>
</feature>
<dbReference type="Gene3D" id="3.50.50.60">
    <property type="entry name" value="FAD/NAD(P)-binding domain"/>
    <property type="match status" value="1"/>
</dbReference>
<evidence type="ECO:0000256" key="3">
    <source>
        <dbReference type="ARBA" id="ARBA00022630"/>
    </source>
</evidence>
<dbReference type="Gene3D" id="3.40.50.150">
    <property type="entry name" value="Vaccinia Virus protein VP39"/>
    <property type="match status" value="1"/>
</dbReference>
<dbReference type="EC" id="1.5.-.-" evidence="10"/>
<dbReference type="InterPro" id="IPR006076">
    <property type="entry name" value="FAD-dep_OxRdtase"/>
</dbReference>
<dbReference type="Pfam" id="PF01266">
    <property type="entry name" value="DAO"/>
    <property type="match status" value="1"/>
</dbReference>
<dbReference type="RefSeq" id="WP_208715940.1">
    <property type="nucleotide sequence ID" value="NZ_CP024768.1"/>
</dbReference>
<dbReference type="NCBIfam" id="TIGR03197">
    <property type="entry name" value="MnmC_Cterm"/>
    <property type="match status" value="1"/>
</dbReference>
<keyword evidence="3 10" id="KW-0285">Flavoprotein</keyword>
<sequence length="670" mass="73917">MKLSPVEHAQLNWNEQGTPVSQAFDDVYFSNDNGLEETRYVFLDGNRIPRRFPEHDRDLFIVAESGFGTGLNFLTLWQAFDHFRTQHPTARLRRLHFISCEKFPLTHPDLVAAHAHWPELQPWSRQLQQQWPAALPGCQRLLFAGGEVTLDLWLGDINALIDTFDDSLHRQVDAWFLDGFAPAKNPEMWTPELFAAMARMARPGGTLATFTSAGFVRRGLQEAGFSITKRKGFGHKREMLTGELTTTPALPPRQPWYARPKAESQEVALIGGGVASAVLSLALLRRGWRVTLYCADAAPALGASGNRQGALYPLLNQHDPALACFFPAAFSFARRLYDALPVIFEHDWSGVLQLGWDEKSADKIAQMLDMGLPRDIAYGVNKEEAEALAGVELGMGGIYYPHGGWLSPSELTSNLLEFAQSQGLRVHWLHRLSQLQRQEDGWKLSFVDKQEVQHQQVVLANGHALLDIPQSQPLPVYAVAGQVSHVPTNPALGALRCVLCYDGYLTPVSPNYATHCIGASYHRGATDTAYRADDQQENRQRLMNCLPDAGWPAQVDVSRGEARNGVRCATRDHLPMAGSVPDYEATLTQYATLAEQRAQGAAVADAPLYPGLFVLGALGSRGLCSAPMAAEVLAAQMSGEPQPLDAATLAAMNPNRYWVRKLLKGKKAGR</sequence>
<dbReference type="InterPro" id="IPR036188">
    <property type="entry name" value="FAD/NAD-bd_sf"/>
</dbReference>
<dbReference type="EMBL" id="CP024768">
    <property type="protein sequence ID" value="QGY30023.1"/>
    <property type="molecule type" value="Genomic_DNA"/>
</dbReference>
<evidence type="ECO:0000256" key="8">
    <source>
        <dbReference type="ARBA" id="ARBA00023002"/>
    </source>
</evidence>
<dbReference type="NCBIfam" id="NF002482">
    <property type="entry name" value="PRK01747.1-3"/>
    <property type="match status" value="1"/>
</dbReference>
<keyword evidence="1 10" id="KW-0963">Cytoplasm</keyword>
<dbReference type="NCBIfam" id="NF033855">
    <property type="entry name" value="tRNA_MNMC2"/>
    <property type="match status" value="1"/>
</dbReference>
<evidence type="ECO:0000256" key="6">
    <source>
        <dbReference type="ARBA" id="ARBA00022694"/>
    </source>
</evidence>
<dbReference type="SUPFAM" id="SSF51905">
    <property type="entry name" value="FAD/NAD(P)-binding domain"/>
    <property type="match status" value="1"/>
</dbReference>
<keyword evidence="2 10" id="KW-0489">Methyltransferase</keyword>
<evidence type="ECO:0000313" key="14">
    <source>
        <dbReference type="Proteomes" id="UP000502005"/>
    </source>
</evidence>
<reference evidence="13 14" key="1">
    <citation type="submission" date="2017-11" db="EMBL/GenBank/DDBJ databases">
        <title>Genome sequence of Pantoea cypripedii NE1.</title>
        <authorList>
            <person name="Nascimento F.X."/>
        </authorList>
    </citation>
    <scope>NUCLEOTIDE SEQUENCE [LARGE SCALE GENOMIC DNA]</scope>
    <source>
        <strain evidence="13 14">NE1</strain>
    </source>
</reference>
<dbReference type="InterPro" id="IPR017610">
    <property type="entry name" value="tRNA_S-uridine_synth_MnmC_C"/>
</dbReference>
<proteinExistence type="inferred from homology"/>
<dbReference type="FunFam" id="3.40.50.150:FF:000107">
    <property type="entry name" value="tRNA 5-methylaminomethyl-2-thiouridine biosynthesis bifunctional protein MnmC"/>
    <property type="match status" value="1"/>
</dbReference>
<dbReference type="EC" id="2.1.1.61" evidence="10"/>
<comment type="similarity">
    <text evidence="10">In the N-terminal section; belongs to the methyltransferase superfamily. tRNA (mnm(5)s(2)U34)-methyltransferase family.</text>
</comment>
<dbReference type="GO" id="GO:0016645">
    <property type="term" value="F:oxidoreductase activity, acting on the CH-NH group of donors"/>
    <property type="evidence" value="ECO:0007669"/>
    <property type="project" value="InterPro"/>
</dbReference>
<comment type="cofactor">
    <cofactor evidence="10">
        <name>FAD</name>
        <dbReference type="ChEBI" id="CHEBI:57692"/>
    </cofactor>
</comment>
<feature type="domain" description="MnmC-like methyltransferase" evidence="12">
    <location>
        <begin position="118"/>
        <end position="243"/>
    </location>
</feature>
<keyword evidence="8 10" id="KW-0560">Oxidoreductase</keyword>
<feature type="domain" description="FAD dependent oxidoreductase" evidence="11">
    <location>
        <begin position="267"/>
        <end position="635"/>
    </location>
</feature>